<organism evidence="1">
    <name type="scientific">Sipha flava</name>
    <name type="common">yellow sugarcane aphid</name>
    <dbReference type="NCBI Taxonomy" id="143950"/>
    <lineage>
        <taxon>Eukaryota</taxon>
        <taxon>Metazoa</taxon>
        <taxon>Ecdysozoa</taxon>
        <taxon>Arthropoda</taxon>
        <taxon>Hexapoda</taxon>
        <taxon>Insecta</taxon>
        <taxon>Pterygota</taxon>
        <taxon>Neoptera</taxon>
        <taxon>Paraneoptera</taxon>
        <taxon>Hemiptera</taxon>
        <taxon>Sternorrhyncha</taxon>
        <taxon>Aphidomorpha</taxon>
        <taxon>Aphidoidea</taxon>
        <taxon>Aphididae</taxon>
        <taxon>Sipha</taxon>
    </lineage>
</organism>
<evidence type="ECO:0000313" key="4">
    <source>
        <dbReference type="RefSeq" id="XP_025414342.1"/>
    </source>
</evidence>
<reference evidence="1" key="1">
    <citation type="submission" date="2018-04" db="EMBL/GenBank/DDBJ databases">
        <title>Transcriptome assembly of Sipha flava.</title>
        <authorList>
            <person name="Scully E.D."/>
            <person name="Geib S.M."/>
            <person name="Palmer N.A."/>
            <person name="Koch K."/>
            <person name="Bradshaw J."/>
            <person name="Heng-Moss T."/>
            <person name="Sarath G."/>
        </authorList>
    </citation>
    <scope>NUCLEOTIDE SEQUENCE</scope>
</reference>
<evidence type="ECO:0000313" key="3">
    <source>
        <dbReference type="RefSeq" id="XP_025414341.1"/>
    </source>
</evidence>
<evidence type="ECO:0000313" key="2">
    <source>
        <dbReference type="Proteomes" id="UP000694846"/>
    </source>
</evidence>
<reference evidence="3 4" key="2">
    <citation type="submission" date="2025-04" db="UniProtKB">
        <authorList>
            <consortium name="RefSeq"/>
        </authorList>
    </citation>
    <scope>IDENTIFICATION</scope>
    <source>
        <tissue evidence="3 4">Whole body</tissue>
    </source>
</reference>
<accession>A0A2S2QMM6</accession>
<dbReference type="RefSeq" id="XP_025414341.1">
    <property type="nucleotide sequence ID" value="XM_025558556.1"/>
</dbReference>
<sequence>MANGLVNFQDVDSNDDPADDWPMHENVLLSLSEDVRPTAMDYGAGNDDGAAAAVVSNVQTCLAEPVIPTTATENRLRPQPQTARDDAMAAARRMQTRLMAIRSAYTDGKYYEPNARYVSRTVEELCTWTEDVPTNVHTYTVGTVDYDRDTGACHLHGLVDPRSRVAVDCSPLTDTLPRHRSTVKMFATLRTREDSDGVVTPVLVPDHFQVFSCAGLFR</sequence>
<dbReference type="EMBL" id="GGMS01009189">
    <property type="protein sequence ID" value="MBY78392.1"/>
    <property type="molecule type" value="Transcribed_RNA"/>
</dbReference>
<dbReference type="Proteomes" id="UP000694846">
    <property type="component" value="Unplaced"/>
</dbReference>
<keyword evidence="2" id="KW-1185">Reference proteome</keyword>
<dbReference type="GeneID" id="112686335"/>
<evidence type="ECO:0000313" key="1">
    <source>
        <dbReference type="EMBL" id="MBY78392.1"/>
    </source>
</evidence>
<protein>
    <submittedName>
        <fullName evidence="3 4">Uncharacterized protein LOC112686335</fullName>
    </submittedName>
</protein>
<dbReference type="OrthoDB" id="6627176at2759"/>
<gene>
    <name evidence="3 4" type="primary">LOC112686335</name>
    <name evidence="1" type="ORF">g.41347</name>
</gene>
<name>A0A2S2QMM6_9HEMI</name>
<proteinExistence type="predicted"/>
<dbReference type="RefSeq" id="XP_025414342.1">
    <property type="nucleotide sequence ID" value="XM_025558557.1"/>
</dbReference>
<dbReference type="AlphaFoldDB" id="A0A2S2QMM6"/>